<evidence type="ECO:0000256" key="3">
    <source>
        <dbReference type="ARBA" id="ARBA00004892"/>
    </source>
</evidence>
<evidence type="ECO:0000256" key="6">
    <source>
        <dbReference type="ARBA" id="ARBA00023004"/>
    </source>
</evidence>
<name>A0A9D1PRP7_9FIRM</name>
<evidence type="ECO:0000256" key="4">
    <source>
        <dbReference type="ARBA" id="ARBA00007389"/>
    </source>
</evidence>
<comment type="caution">
    <text evidence="10">The sequence shown here is derived from an EMBL/GenBank/DDBJ whole genome shotgun (WGS) entry which is preliminary data.</text>
</comment>
<dbReference type="EMBL" id="DXIJ01000140">
    <property type="protein sequence ID" value="HIV86435.1"/>
    <property type="molecule type" value="Genomic_DNA"/>
</dbReference>
<comment type="cofactor">
    <cofactor evidence="9">
        <name>Fe(2+)</name>
        <dbReference type="ChEBI" id="CHEBI:29033"/>
    </cofactor>
    <cofactor evidence="9">
        <name>Mn(2+)</name>
        <dbReference type="ChEBI" id="CHEBI:29035"/>
    </cofactor>
</comment>
<dbReference type="HAMAP" id="MF_00106">
    <property type="entry name" value="UxuA"/>
    <property type="match status" value="1"/>
</dbReference>
<evidence type="ECO:0000256" key="2">
    <source>
        <dbReference type="ARBA" id="ARBA00002713"/>
    </source>
</evidence>
<comment type="catalytic activity">
    <reaction evidence="1 9">
        <text>D-mannonate = 2-dehydro-3-deoxy-D-gluconate + H2O</text>
        <dbReference type="Rhea" id="RHEA:20097"/>
        <dbReference type="ChEBI" id="CHEBI:15377"/>
        <dbReference type="ChEBI" id="CHEBI:17767"/>
        <dbReference type="ChEBI" id="CHEBI:57990"/>
        <dbReference type="EC" id="4.2.1.8"/>
    </reaction>
</comment>
<reference evidence="10" key="1">
    <citation type="journal article" date="2021" name="PeerJ">
        <title>Extensive microbial diversity within the chicken gut microbiome revealed by metagenomics and culture.</title>
        <authorList>
            <person name="Gilroy R."/>
            <person name="Ravi A."/>
            <person name="Getino M."/>
            <person name="Pursley I."/>
            <person name="Horton D.L."/>
            <person name="Alikhan N.F."/>
            <person name="Baker D."/>
            <person name="Gharbi K."/>
            <person name="Hall N."/>
            <person name="Watson M."/>
            <person name="Adriaenssens E.M."/>
            <person name="Foster-Nyarko E."/>
            <person name="Jarju S."/>
            <person name="Secka A."/>
            <person name="Antonio M."/>
            <person name="Oren A."/>
            <person name="Chaudhuri R.R."/>
            <person name="La Ragione R."/>
            <person name="Hildebrand F."/>
            <person name="Pallen M.J."/>
        </authorList>
    </citation>
    <scope>NUCLEOTIDE SEQUENCE</scope>
    <source>
        <strain evidence="10">5790</strain>
    </source>
</reference>
<dbReference type="NCBIfam" id="NF003027">
    <property type="entry name" value="PRK03906.1"/>
    <property type="match status" value="1"/>
</dbReference>
<dbReference type="GO" id="GO:0008927">
    <property type="term" value="F:mannonate dehydratase activity"/>
    <property type="evidence" value="ECO:0007669"/>
    <property type="project" value="UniProtKB-UniRule"/>
</dbReference>
<keyword evidence="6 9" id="KW-0408">Iron</keyword>
<sequence length="363" mass="41135">MEMTLRWYGSGYDTVTLKQIRQIPGVTGVITTLYGKAAGEEWSRDEIRSLKNEVESGGLHISGIESVNVHEDIKAAAPNRDKYIERYIRTLENLGKEGIHLVCYNFMPVFDWTRTELSRVRPDGAAVLAYSQEAVDKMVPEEMFASILSDMNGTVMPGWEPERLEKVKELFELYRGVDEEVLFENLKYFLEAIMPVCGKYDINMAIHPDDPAWSVFGLPRIITCKENILHMLEMVNDPHNGVTFCAGSYGTNLKNDLVEIIKAVKDRLYFAHVRNLKFNSPGDFEEAAHLSSDGSFDMYEIMKALYDIGFSGPIRPDHGRMIWGETAMPGYGLYDRALGACYLNGLWEAIDKNKKQSAERACL</sequence>
<accession>A0A9D1PRP7</accession>
<dbReference type="Pfam" id="PF03786">
    <property type="entry name" value="UxuA"/>
    <property type="match status" value="1"/>
</dbReference>
<dbReference type="EC" id="4.2.1.8" evidence="5 9"/>
<dbReference type="InterPro" id="IPR036237">
    <property type="entry name" value="Xyl_isomerase-like_sf"/>
</dbReference>
<evidence type="ECO:0000256" key="9">
    <source>
        <dbReference type="HAMAP-Rule" id="MF_00106"/>
    </source>
</evidence>
<evidence type="ECO:0000256" key="7">
    <source>
        <dbReference type="ARBA" id="ARBA00023211"/>
    </source>
</evidence>
<dbReference type="Gene3D" id="3.20.20.150">
    <property type="entry name" value="Divalent-metal-dependent TIM barrel enzymes"/>
    <property type="match status" value="1"/>
</dbReference>
<protein>
    <recommendedName>
        <fullName evidence="5 9">Mannonate dehydratase</fullName>
        <ecNumber evidence="5 9">4.2.1.8</ecNumber>
    </recommendedName>
    <alternativeName>
        <fullName evidence="9">D-mannonate hydro-lyase</fullName>
    </alternativeName>
</protein>
<reference evidence="10" key="2">
    <citation type="submission" date="2021-04" db="EMBL/GenBank/DDBJ databases">
        <authorList>
            <person name="Gilroy R."/>
        </authorList>
    </citation>
    <scope>NUCLEOTIDE SEQUENCE</scope>
    <source>
        <strain evidence="10">5790</strain>
    </source>
</reference>
<evidence type="ECO:0000256" key="1">
    <source>
        <dbReference type="ARBA" id="ARBA00001794"/>
    </source>
</evidence>
<dbReference type="GO" id="GO:0008198">
    <property type="term" value="F:ferrous iron binding"/>
    <property type="evidence" value="ECO:0007669"/>
    <property type="project" value="TreeGrafter"/>
</dbReference>
<comment type="pathway">
    <text evidence="3 9">Carbohydrate metabolism; pentose and glucuronate interconversion.</text>
</comment>
<gene>
    <name evidence="9 10" type="primary">uxuA</name>
    <name evidence="10" type="ORF">H9900_06495</name>
</gene>
<comment type="similarity">
    <text evidence="4 9">Belongs to the mannonate dehydratase family.</text>
</comment>
<proteinExistence type="inferred from homology"/>
<dbReference type="SUPFAM" id="SSF51658">
    <property type="entry name" value="Xylose isomerase-like"/>
    <property type="match status" value="1"/>
</dbReference>
<dbReference type="NCBIfam" id="TIGR00695">
    <property type="entry name" value="uxuA"/>
    <property type="match status" value="1"/>
</dbReference>
<evidence type="ECO:0000313" key="11">
    <source>
        <dbReference type="Proteomes" id="UP000824162"/>
    </source>
</evidence>
<dbReference type="AlphaFoldDB" id="A0A9D1PRP7"/>
<keyword evidence="7 9" id="KW-0464">Manganese</keyword>
<dbReference type="PANTHER" id="PTHR30387:SF2">
    <property type="entry name" value="MANNONATE DEHYDRATASE"/>
    <property type="match status" value="1"/>
</dbReference>
<dbReference type="Proteomes" id="UP000824162">
    <property type="component" value="Unassembled WGS sequence"/>
</dbReference>
<evidence type="ECO:0000256" key="5">
    <source>
        <dbReference type="ARBA" id="ARBA00012927"/>
    </source>
</evidence>
<evidence type="ECO:0000313" key="10">
    <source>
        <dbReference type="EMBL" id="HIV86435.1"/>
    </source>
</evidence>
<organism evidence="10 11">
    <name type="scientific">Candidatus Monoglobus merdigallinarum</name>
    <dbReference type="NCBI Taxonomy" id="2838698"/>
    <lineage>
        <taxon>Bacteria</taxon>
        <taxon>Bacillati</taxon>
        <taxon>Bacillota</taxon>
        <taxon>Clostridia</taxon>
        <taxon>Monoglobales</taxon>
        <taxon>Monoglobaceae</taxon>
        <taxon>Monoglobus</taxon>
    </lineage>
</organism>
<dbReference type="PIRSF" id="PIRSF016049">
    <property type="entry name" value="Man_dehyd"/>
    <property type="match status" value="1"/>
</dbReference>
<dbReference type="GO" id="GO:0042840">
    <property type="term" value="P:D-glucuronate catabolic process"/>
    <property type="evidence" value="ECO:0007669"/>
    <property type="project" value="TreeGrafter"/>
</dbReference>
<keyword evidence="8 9" id="KW-0456">Lyase</keyword>
<evidence type="ECO:0000256" key="8">
    <source>
        <dbReference type="ARBA" id="ARBA00023239"/>
    </source>
</evidence>
<dbReference type="GO" id="GO:0030145">
    <property type="term" value="F:manganese ion binding"/>
    <property type="evidence" value="ECO:0007669"/>
    <property type="project" value="TreeGrafter"/>
</dbReference>
<dbReference type="PANTHER" id="PTHR30387">
    <property type="entry name" value="MANNONATE DEHYDRATASE"/>
    <property type="match status" value="1"/>
</dbReference>
<comment type="function">
    <text evidence="2 9">Catalyzes the dehydration of D-mannonate.</text>
</comment>
<dbReference type="InterPro" id="IPR004628">
    <property type="entry name" value="Man_deHydtase"/>
</dbReference>